<name>A0A8E7AX31_9EURY</name>
<proteinExistence type="predicted"/>
<sequence>MIPLNLFKNTARSRFEESNILLNKHRYDGAVYLCGYSIEIGFKVKICENFNLPEFPETDAEFKTIKPQIGFDFRTHDLEKLLPSKTA</sequence>
<protein>
    <submittedName>
        <fullName evidence="1">Uncharacterized protein</fullName>
    </submittedName>
</protein>
<dbReference type="GeneID" id="65097711"/>
<gene>
    <name evidence="1" type="ORF">KHC33_10965</name>
</gene>
<dbReference type="AlphaFoldDB" id="A0A8E7AX31"/>
<evidence type="ECO:0000313" key="1">
    <source>
        <dbReference type="EMBL" id="QVV87859.1"/>
    </source>
</evidence>
<reference evidence="1 2" key="1">
    <citation type="submission" date="2021-05" db="EMBL/GenBank/DDBJ databases">
        <title>A novel Methanospirillum isolate from a pyrite-forming mixed culture.</title>
        <authorList>
            <person name="Bunk B."/>
            <person name="Sproer C."/>
            <person name="Spring S."/>
            <person name="Pester M."/>
        </authorList>
    </citation>
    <scope>NUCLEOTIDE SEQUENCE [LARGE SCALE GENOMIC DNA]</scope>
    <source>
        <strain evidence="1 2">J.3.6.1-F.2.7.3</strain>
    </source>
</reference>
<organism evidence="1 2">
    <name type="scientific">Methanospirillum purgamenti</name>
    <dbReference type="NCBI Taxonomy" id="2834276"/>
    <lineage>
        <taxon>Archaea</taxon>
        <taxon>Methanobacteriati</taxon>
        <taxon>Methanobacteriota</taxon>
        <taxon>Stenosarchaea group</taxon>
        <taxon>Methanomicrobia</taxon>
        <taxon>Methanomicrobiales</taxon>
        <taxon>Methanospirillaceae</taxon>
        <taxon>Methanospirillum</taxon>
    </lineage>
</organism>
<evidence type="ECO:0000313" key="2">
    <source>
        <dbReference type="Proteomes" id="UP000680656"/>
    </source>
</evidence>
<dbReference type="RefSeq" id="WP_214418678.1">
    <property type="nucleotide sequence ID" value="NZ_CP075546.1"/>
</dbReference>
<dbReference type="Proteomes" id="UP000680656">
    <property type="component" value="Chromosome"/>
</dbReference>
<dbReference type="EMBL" id="CP075546">
    <property type="protein sequence ID" value="QVV87859.1"/>
    <property type="molecule type" value="Genomic_DNA"/>
</dbReference>
<accession>A0A8E7AX31</accession>
<keyword evidence="2" id="KW-1185">Reference proteome</keyword>
<dbReference type="KEGG" id="mrtj:KHC33_10965"/>